<name>A0A433D8G5_9FUNG</name>
<feature type="domain" description="CBS" evidence="4">
    <location>
        <begin position="23"/>
        <end position="83"/>
    </location>
</feature>
<evidence type="ECO:0000259" key="4">
    <source>
        <dbReference type="PROSITE" id="PS51371"/>
    </source>
</evidence>
<reference evidence="5 6" key="1">
    <citation type="journal article" date="2018" name="New Phytol.">
        <title>Phylogenomics of Endogonaceae and evolution of mycorrhizas within Mucoromycota.</title>
        <authorList>
            <person name="Chang Y."/>
            <person name="Desiro A."/>
            <person name="Na H."/>
            <person name="Sandor L."/>
            <person name="Lipzen A."/>
            <person name="Clum A."/>
            <person name="Barry K."/>
            <person name="Grigoriev I.V."/>
            <person name="Martin F.M."/>
            <person name="Stajich J.E."/>
            <person name="Smith M.E."/>
            <person name="Bonito G."/>
            <person name="Spatafora J.W."/>
        </authorList>
    </citation>
    <scope>NUCLEOTIDE SEQUENCE [LARGE SCALE GENOMIC DNA]</scope>
    <source>
        <strain evidence="5 6">GMNB39</strain>
    </source>
</reference>
<evidence type="ECO:0000313" key="6">
    <source>
        <dbReference type="Proteomes" id="UP000268093"/>
    </source>
</evidence>
<dbReference type="InterPro" id="IPR000644">
    <property type="entry name" value="CBS_dom"/>
</dbReference>
<proteinExistence type="predicted"/>
<keyword evidence="2 3" id="KW-0129">CBS domain</keyword>
<gene>
    <name evidence="5" type="ORF">BC936DRAFT_146077</name>
</gene>
<dbReference type="SMART" id="SM00116">
    <property type="entry name" value="CBS"/>
    <property type="match status" value="3"/>
</dbReference>
<dbReference type="PANTHER" id="PTHR13780">
    <property type="entry name" value="AMP-ACTIVATED PROTEIN KINASE, GAMMA REGULATORY SUBUNIT"/>
    <property type="match status" value="1"/>
</dbReference>
<accession>A0A433D8G5</accession>
<keyword evidence="6" id="KW-1185">Reference proteome</keyword>
<keyword evidence="1" id="KW-0677">Repeat</keyword>
<dbReference type="AlphaFoldDB" id="A0A433D8G5"/>
<organism evidence="5 6">
    <name type="scientific">Jimgerdemannia flammicorona</name>
    <dbReference type="NCBI Taxonomy" id="994334"/>
    <lineage>
        <taxon>Eukaryota</taxon>
        <taxon>Fungi</taxon>
        <taxon>Fungi incertae sedis</taxon>
        <taxon>Mucoromycota</taxon>
        <taxon>Mucoromycotina</taxon>
        <taxon>Endogonomycetes</taxon>
        <taxon>Endogonales</taxon>
        <taxon>Endogonaceae</taxon>
        <taxon>Jimgerdemannia</taxon>
    </lineage>
</organism>
<evidence type="ECO:0000256" key="3">
    <source>
        <dbReference type="PROSITE-ProRule" id="PRU00703"/>
    </source>
</evidence>
<sequence>MSPSTNMATPLTNLTPTNLNLAASKPLLIAASPTTTVRQVLTLMAEHNITSLPLRSHNSDAIVSIVNVYDVATYIINAACFTEINPQSLDSEKLARLDDPIENVLGLETERESYRIFKTDAHEPLYETLAAFSRGIHRSLVIDYTITGTPAPPWLLSQTDIIRYINKHPESIAALGIDLDAPLADVPGLLHPDREVVSAREDESALNVYRKMAQAEKLGIAVVDRDDNLVANLSASDLRSIDFKAFDNLILPVLEFLKVIATNPSRPLALITATPKTTLRDLVRALTENDVHRVWVVEAEGSRRLVDVVTQSDVVGVVVARAKAARESV</sequence>
<evidence type="ECO:0000313" key="5">
    <source>
        <dbReference type="EMBL" id="RUP47149.1"/>
    </source>
</evidence>
<dbReference type="EMBL" id="RBNI01004906">
    <property type="protein sequence ID" value="RUP47149.1"/>
    <property type="molecule type" value="Genomic_DNA"/>
</dbReference>
<dbReference type="Pfam" id="PF00571">
    <property type="entry name" value="CBS"/>
    <property type="match status" value="3"/>
</dbReference>
<dbReference type="PROSITE" id="PS51371">
    <property type="entry name" value="CBS"/>
    <property type="match status" value="2"/>
</dbReference>
<dbReference type="Proteomes" id="UP000268093">
    <property type="component" value="Unassembled WGS sequence"/>
</dbReference>
<evidence type="ECO:0000256" key="2">
    <source>
        <dbReference type="ARBA" id="ARBA00023122"/>
    </source>
</evidence>
<protein>
    <recommendedName>
        <fullName evidence="4">CBS domain-containing protein</fullName>
    </recommendedName>
</protein>
<dbReference type="OrthoDB" id="449052at2759"/>
<dbReference type="InterPro" id="IPR050511">
    <property type="entry name" value="AMPK_gamma/SDS23_families"/>
</dbReference>
<dbReference type="PANTHER" id="PTHR13780:SF128">
    <property type="entry name" value="CBS DOMAIN-CONTAINING PROTEIN"/>
    <property type="match status" value="1"/>
</dbReference>
<dbReference type="SUPFAM" id="SSF54631">
    <property type="entry name" value="CBS-domain pair"/>
    <property type="match status" value="2"/>
</dbReference>
<dbReference type="InterPro" id="IPR046342">
    <property type="entry name" value="CBS_dom_sf"/>
</dbReference>
<comment type="caution">
    <text evidence="5">The sequence shown here is derived from an EMBL/GenBank/DDBJ whole genome shotgun (WGS) entry which is preliminary data.</text>
</comment>
<dbReference type="CDD" id="cd02205">
    <property type="entry name" value="CBS_pair_SF"/>
    <property type="match status" value="1"/>
</dbReference>
<evidence type="ECO:0000256" key="1">
    <source>
        <dbReference type="ARBA" id="ARBA00022737"/>
    </source>
</evidence>
<feature type="domain" description="CBS" evidence="4">
    <location>
        <begin position="264"/>
        <end position="328"/>
    </location>
</feature>
<dbReference type="Gene3D" id="3.10.580.10">
    <property type="entry name" value="CBS-domain"/>
    <property type="match status" value="2"/>
</dbReference>